<evidence type="ECO:0000313" key="2">
    <source>
        <dbReference type="EMBL" id="GEN99819.1"/>
    </source>
</evidence>
<evidence type="ECO:0000313" key="3">
    <source>
        <dbReference type="Proteomes" id="UP000321464"/>
    </source>
</evidence>
<sequence>MTLRLLIALFFLAGLGAALTMLAPPPAGPQVRFAFPPPLPDPAALLPFEPETARAANAAIPIEPPRAAAPAFRLGSADALPQARALDCLAAATWYEAGDDPSGERAVAQVVLNRARHPAFPASVCGVVFQGSERTTGCQFSFTCDGSMQSRHPAPAAWARARAVAAAALAGAVDPRVGLATHYHADYVVPVWRSGLVKLAQVGLHLFYRWPGDWGSPAVLRRGSGGDEPRIAAMAALSPAHVGTDGAPDANAPSPPGIAAPLAYLPLDEAGGPPRSAALAAAPATGQNANARIVLAFDPAAFPGTYAMRALAACADRERCAVIGELLGAAPGQGPGFVYLRDRRTGAEGAWWDCAALPRANPARCLPKGASLARLLAEWG</sequence>
<gene>
    <name evidence="2" type="ORF">NSE01_16520</name>
</gene>
<comment type="caution">
    <text evidence="2">The sequence shown here is derived from an EMBL/GenBank/DDBJ whole genome shotgun (WGS) entry which is preliminary data.</text>
</comment>
<protein>
    <recommendedName>
        <fullName evidence="1">Cell wall hydrolase SleB domain-containing protein</fullName>
    </recommendedName>
</protein>
<dbReference type="Pfam" id="PF07486">
    <property type="entry name" value="Hydrolase_2"/>
    <property type="match status" value="1"/>
</dbReference>
<reference evidence="2 3" key="1">
    <citation type="submission" date="2019-07" db="EMBL/GenBank/DDBJ databases">
        <title>Whole genome shotgun sequence of Novosphingobium sediminis NBRC 106119.</title>
        <authorList>
            <person name="Hosoyama A."/>
            <person name="Uohara A."/>
            <person name="Ohji S."/>
            <person name="Ichikawa N."/>
        </authorList>
    </citation>
    <scope>NUCLEOTIDE SEQUENCE [LARGE SCALE GENOMIC DNA]</scope>
    <source>
        <strain evidence="2 3">NBRC 106119</strain>
    </source>
</reference>
<dbReference type="AlphaFoldDB" id="A0A512AJD9"/>
<dbReference type="InterPro" id="IPR042047">
    <property type="entry name" value="SleB_dom1"/>
</dbReference>
<dbReference type="Proteomes" id="UP000321464">
    <property type="component" value="Unassembled WGS sequence"/>
</dbReference>
<name>A0A512AJD9_9SPHN</name>
<evidence type="ECO:0000259" key="1">
    <source>
        <dbReference type="Pfam" id="PF07486"/>
    </source>
</evidence>
<dbReference type="Gene3D" id="1.10.10.2520">
    <property type="entry name" value="Cell wall hydrolase SleB, domain 1"/>
    <property type="match status" value="1"/>
</dbReference>
<organism evidence="2 3">
    <name type="scientific">Novosphingobium sediminis</name>
    <dbReference type="NCBI Taxonomy" id="707214"/>
    <lineage>
        <taxon>Bacteria</taxon>
        <taxon>Pseudomonadati</taxon>
        <taxon>Pseudomonadota</taxon>
        <taxon>Alphaproteobacteria</taxon>
        <taxon>Sphingomonadales</taxon>
        <taxon>Sphingomonadaceae</taxon>
        <taxon>Novosphingobium</taxon>
    </lineage>
</organism>
<feature type="domain" description="Cell wall hydrolase SleB" evidence="1">
    <location>
        <begin position="99"/>
        <end position="208"/>
    </location>
</feature>
<dbReference type="GO" id="GO:0016787">
    <property type="term" value="F:hydrolase activity"/>
    <property type="evidence" value="ECO:0007669"/>
    <property type="project" value="InterPro"/>
</dbReference>
<dbReference type="InterPro" id="IPR011105">
    <property type="entry name" value="Cell_wall_hydrolase_SleB"/>
</dbReference>
<dbReference type="RefSeq" id="WP_246135109.1">
    <property type="nucleotide sequence ID" value="NZ_BJYR01000011.1"/>
</dbReference>
<dbReference type="EMBL" id="BJYR01000011">
    <property type="protein sequence ID" value="GEN99819.1"/>
    <property type="molecule type" value="Genomic_DNA"/>
</dbReference>
<proteinExistence type="predicted"/>
<accession>A0A512AJD9</accession>
<keyword evidence="3" id="KW-1185">Reference proteome</keyword>